<dbReference type="GO" id="GO:0016705">
    <property type="term" value="F:oxidoreductase activity, acting on paired donors, with incorporation or reduction of molecular oxygen"/>
    <property type="evidence" value="ECO:0007669"/>
    <property type="project" value="UniProtKB-ARBA"/>
</dbReference>
<name>A0A832M4S3_9CYAN</name>
<dbReference type="InterPro" id="IPR017941">
    <property type="entry name" value="Rieske_2Fe-2S"/>
</dbReference>
<dbReference type="SUPFAM" id="SSF50022">
    <property type="entry name" value="ISP domain"/>
    <property type="match status" value="1"/>
</dbReference>
<dbReference type="GO" id="GO:0046872">
    <property type="term" value="F:metal ion binding"/>
    <property type="evidence" value="ECO:0007669"/>
    <property type="project" value="UniProtKB-KW"/>
</dbReference>
<dbReference type="InterPro" id="IPR005805">
    <property type="entry name" value="Rieske_Fe-S_prot_C"/>
</dbReference>
<sequence length="141" mass="15181">MNRRTFFRWIGLGGLNSALLPILAACDFRRIAAKPRSDGFVAVGNISELDQSAGKLQVQVGDTQLIVVGNASQSQTIVALNPTCPHAGCNVKWEANQRQFVCPCHGSEFDSRGRVTQGPAAKDLVGYSVKVEGRSILVKLN</sequence>
<dbReference type="Pfam" id="PF00355">
    <property type="entry name" value="Rieske"/>
    <property type="match status" value="1"/>
</dbReference>
<dbReference type="GO" id="GO:0016020">
    <property type="term" value="C:membrane"/>
    <property type="evidence" value="ECO:0007669"/>
    <property type="project" value="InterPro"/>
</dbReference>
<dbReference type="EMBL" id="DSRD01000323">
    <property type="protein sequence ID" value="HGW93621.1"/>
    <property type="molecule type" value="Genomic_DNA"/>
</dbReference>
<comment type="caution">
    <text evidence="8">The sequence shown here is derived from an EMBL/GenBank/DDBJ whole genome shotgun (WGS) entry which is preliminary data.</text>
</comment>
<dbReference type="InterPro" id="IPR014349">
    <property type="entry name" value="Rieske_Fe-S_prot"/>
</dbReference>
<evidence type="ECO:0000256" key="3">
    <source>
        <dbReference type="ARBA" id="ARBA00023004"/>
    </source>
</evidence>
<dbReference type="PROSITE" id="PS51296">
    <property type="entry name" value="RIESKE"/>
    <property type="match status" value="1"/>
</dbReference>
<evidence type="ECO:0000256" key="5">
    <source>
        <dbReference type="ARBA" id="ARBA00023157"/>
    </source>
</evidence>
<dbReference type="GO" id="GO:0051537">
    <property type="term" value="F:2 iron, 2 sulfur cluster binding"/>
    <property type="evidence" value="ECO:0007669"/>
    <property type="project" value="UniProtKB-KW"/>
</dbReference>
<protein>
    <submittedName>
        <fullName evidence="8">Rieske (2Fe-2S) protein</fullName>
    </submittedName>
</protein>
<keyword evidence="4" id="KW-0411">Iron-sulfur</keyword>
<evidence type="ECO:0000256" key="6">
    <source>
        <dbReference type="ARBA" id="ARBA00034078"/>
    </source>
</evidence>
<accession>A0A832M4S3</accession>
<evidence type="ECO:0000256" key="4">
    <source>
        <dbReference type="ARBA" id="ARBA00023014"/>
    </source>
</evidence>
<dbReference type="PROSITE" id="PS51257">
    <property type="entry name" value="PROKAR_LIPOPROTEIN"/>
    <property type="match status" value="1"/>
</dbReference>
<dbReference type="GO" id="GO:0004497">
    <property type="term" value="F:monooxygenase activity"/>
    <property type="evidence" value="ECO:0007669"/>
    <property type="project" value="UniProtKB-ARBA"/>
</dbReference>
<evidence type="ECO:0000256" key="2">
    <source>
        <dbReference type="ARBA" id="ARBA00022723"/>
    </source>
</evidence>
<dbReference type="AlphaFoldDB" id="A0A832M4S3"/>
<keyword evidence="3" id="KW-0408">Iron</keyword>
<dbReference type="PRINTS" id="PR00162">
    <property type="entry name" value="RIESKE"/>
</dbReference>
<keyword evidence="5" id="KW-1015">Disulfide bond</keyword>
<dbReference type="Gene3D" id="2.102.10.10">
    <property type="entry name" value="Rieske [2Fe-2S] iron-sulphur domain"/>
    <property type="match status" value="1"/>
</dbReference>
<gene>
    <name evidence="8" type="ORF">ENR47_04970</name>
</gene>
<evidence type="ECO:0000256" key="1">
    <source>
        <dbReference type="ARBA" id="ARBA00022714"/>
    </source>
</evidence>
<reference evidence="8" key="1">
    <citation type="journal article" date="2020" name="mSystems">
        <title>Genome- and Community-Level Interaction Insights into Carbon Utilization and Element Cycling Functions of Hydrothermarchaeota in Hydrothermal Sediment.</title>
        <authorList>
            <person name="Zhou Z."/>
            <person name="Liu Y."/>
            <person name="Xu W."/>
            <person name="Pan J."/>
            <person name="Luo Z.H."/>
            <person name="Li M."/>
        </authorList>
    </citation>
    <scope>NUCLEOTIDE SEQUENCE [LARGE SCALE GENOMIC DNA]</scope>
    <source>
        <strain evidence="8">SpSt-402</strain>
    </source>
</reference>
<comment type="cofactor">
    <cofactor evidence="6">
        <name>[2Fe-2S] cluster</name>
        <dbReference type="ChEBI" id="CHEBI:190135"/>
    </cofactor>
</comment>
<dbReference type="PANTHER" id="PTHR10134">
    <property type="entry name" value="CYTOCHROME B-C1 COMPLEX SUBUNIT RIESKE, MITOCHONDRIAL"/>
    <property type="match status" value="1"/>
</dbReference>
<proteinExistence type="predicted"/>
<feature type="domain" description="Rieske" evidence="7">
    <location>
        <begin position="41"/>
        <end position="138"/>
    </location>
</feature>
<evidence type="ECO:0000313" key="8">
    <source>
        <dbReference type="EMBL" id="HGW93621.1"/>
    </source>
</evidence>
<dbReference type="InterPro" id="IPR036922">
    <property type="entry name" value="Rieske_2Fe-2S_sf"/>
</dbReference>
<keyword evidence="2" id="KW-0479">Metal-binding</keyword>
<evidence type="ECO:0000259" key="7">
    <source>
        <dbReference type="PROSITE" id="PS51296"/>
    </source>
</evidence>
<keyword evidence="1" id="KW-0001">2Fe-2S</keyword>
<organism evidence="8">
    <name type="scientific">Oscillatoriales cyanobacterium SpSt-402</name>
    <dbReference type="NCBI Taxonomy" id="2282168"/>
    <lineage>
        <taxon>Bacteria</taxon>
        <taxon>Bacillati</taxon>
        <taxon>Cyanobacteriota</taxon>
        <taxon>Cyanophyceae</taxon>
        <taxon>Oscillatoriophycideae</taxon>
        <taxon>Oscillatoriales</taxon>
    </lineage>
</organism>
<dbReference type="CDD" id="cd03467">
    <property type="entry name" value="Rieske"/>
    <property type="match status" value="1"/>
</dbReference>